<accession>A0A6C0P3F6</accession>
<evidence type="ECO:0000313" key="11">
    <source>
        <dbReference type="Proteomes" id="UP000479114"/>
    </source>
</evidence>
<sequence length="345" mass="37418">MVALARKKLSWSVLSVLIVLSVVISGCGQSNSADNANNGTTNTGNAANTGNANKAAADSADAAERKITHAMGETVIKGTPARIVVLTNEGTEALLALGVKPVGAVKSWTGDPWYAHIAKDMDGVTVVGEESQPNLELIASLKPDLIIGNKLRQEKVYEQLKAIAPTIFSETLRGAWQSNFTLYADAIGKKAEGEKIIADYDARTADFKAKAGDKLNQKVSVVRFMAGKTRIYLSDTFTGIAFSKLGITRPDSQNGYKDTFVEEITKERLPEVDADRLFYFTYETGDGKGTQMEEEMLKDPLWKSLNVVKNNKAIKVDDAIWNTAGGVIAANLMLDELYKIYDIKA</sequence>
<keyword evidence="3" id="KW-0813">Transport</keyword>
<feature type="chain" id="PRO_5025669894" evidence="8">
    <location>
        <begin position="33"/>
        <end position="345"/>
    </location>
</feature>
<organism evidence="10 11">
    <name type="scientific">Paenibacillus rhizovicinus</name>
    <dbReference type="NCBI Taxonomy" id="2704463"/>
    <lineage>
        <taxon>Bacteria</taxon>
        <taxon>Bacillati</taxon>
        <taxon>Bacillota</taxon>
        <taxon>Bacilli</taxon>
        <taxon>Bacillales</taxon>
        <taxon>Paenibacillaceae</taxon>
        <taxon>Paenibacillus</taxon>
    </lineage>
</organism>
<evidence type="ECO:0000259" key="9">
    <source>
        <dbReference type="PROSITE" id="PS50983"/>
    </source>
</evidence>
<dbReference type="KEGG" id="prz:GZH47_20990"/>
<dbReference type="FunFam" id="3.40.50.1980:FF:000003">
    <property type="entry name" value="Iron ABC transporter substrate-binding protein"/>
    <property type="match status" value="1"/>
</dbReference>
<protein>
    <submittedName>
        <fullName evidence="10">Iron-siderophore ABC transporter substrate-binding protein</fullName>
    </submittedName>
</protein>
<dbReference type="Pfam" id="PF01497">
    <property type="entry name" value="Peripla_BP_2"/>
    <property type="match status" value="1"/>
</dbReference>
<gene>
    <name evidence="10" type="ORF">GZH47_20990</name>
</gene>
<feature type="region of interest" description="Disordered" evidence="7">
    <location>
        <begin position="31"/>
        <end position="52"/>
    </location>
</feature>
<dbReference type="GO" id="GO:0005886">
    <property type="term" value="C:plasma membrane"/>
    <property type="evidence" value="ECO:0007669"/>
    <property type="project" value="UniProtKB-SubCell"/>
</dbReference>
<evidence type="ECO:0000313" key="10">
    <source>
        <dbReference type="EMBL" id="QHW33028.1"/>
    </source>
</evidence>
<evidence type="ECO:0000256" key="1">
    <source>
        <dbReference type="ARBA" id="ARBA00004193"/>
    </source>
</evidence>
<dbReference type="EMBL" id="CP048286">
    <property type="protein sequence ID" value="QHW33028.1"/>
    <property type="molecule type" value="Genomic_DNA"/>
</dbReference>
<dbReference type="RefSeq" id="WP_162642939.1">
    <property type="nucleotide sequence ID" value="NZ_CP048286.1"/>
</dbReference>
<dbReference type="CDD" id="cd01146">
    <property type="entry name" value="FhuD"/>
    <property type="match status" value="1"/>
</dbReference>
<feature type="signal peptide" evidence="8">
    <location>
        <begin position="1"/>
        <end position="32"/>
    </location>
</feature>
<dbReference type="Gene3D" id="3.40.50.1980">
    <property type="entry name" value="Nitrogenase molybdenum iron protein domain"/>
    <property type="match status" value="2"/>
</dbReference>
<keyword evidence="4 8" id="KW-0732">Signal</keyword>
<proteinExistence type="inferred from homology"/>
<dbReference type="SUPFAM" id="SSF53807">
    <property type="entry name" value="Helical backbone' metal receptor"/>
    <property type="match status" value="1"/>
</dbReference>
<evidence type="ECO:0000256" key="8">
    <source>
        <dbReference type="SAM" id="SignalP"/>
    </source>
</evidence>
<evidence type="ECO:0000256" key="5">
    <source>
        <dbReference type="ARBA" id="ARBA00023139"/>
    </source>
</evidence>
<dbReference type="InterPro" id="IPR051313">
    <property type="entry name" value="Bact_iron-sidero_bind"/>
</dbReference>
<evidence type="ECO:0000256" key="4">
    <source>
        <dbReference type="ARBA" id="ARBA00022729"/>
    </source>
</evidence>
<dbReference type="GO" id="GO:0030288">
    <property type="term" value="C:outer membrane-bounded periplasmic space"/>
    <property type="evidence" value="ECO:0007669"/>
    <property type="project" value="TreeGrafter"/>
</dbReference>
<comment type="subcellular location">
    <subcellularLocation>
        <location evidence="1">Cell membrane</location>
        <topology evidence="1">Lipid-anchor</topology>
    </subcellularLocation>
</comment>
<dbReference type="Proteomes" id="UP000479114">
    <property type="component" value="Chromosome"/>
</dbReference>
<dbReference type="PROSITE" id="PS51257">
    <property type="entry name" value="PROKAR_LIPOPROTEIN"/>
    <property type="match status" value="1"/>
</dbReference>
<keyword evidence="5" id="KW-0564">Palmitate</keyword>
<dbReference type="GO" id="GO:1901678">
    <property type="term" value="P:iron coordination entity transport"/>
    <property type="evidence" value="ECO:0007669"/>
    <property type="project" value="UniProtKB-ARBA"/>
</dbReference>
<dbReference type="PROSITE" id="PS50983">
    <property type="entry name" value="FE_B12_PBP"/>
    <property type="match status" value="1"/>
</dbReference>
<keyword evidence="11" id="KW-1185">Reference proteome</keyword>
<dbReference type="PANTHER" id="PTHR30532:SF21">
    <property type="entry name" value="SIDEROPHORE-BINDING LIPOPROTEIN YFIY-RELATED"/>
    <property type="match status" value="1"/>
</dbReference>
<dbReference type="AlphaFoldDB" id="A0A6C0P3F6"/>
<evidence type="ECO:0000256" key="2">
    <source>
        <dbReference type="ARBA" id="ARBA00008814"/>
    </source>
</evidence>
<evidence type="ECO:0000256" key="7">
    <source>
        <dbReference type="SAM" id="MobiDB-lite"/>
    </source>
</evidence>
<feature type="compositionally biased region" description="Low complexity" evidence="7">
    <location>
        <begin position="33"/>
        <end position="52"/>
    </location>
</feature>
<keyword evidence="6" id="KW-0449">Lipoprotein</keyword>
<evidence type="ECO:0000256" key="6">
    <source>
        <dbReference type="ARBA" id="ARBA00023288"/>
    </source>
</evidence>
<comment type="similarity">
    <text evidence="2">Belongs to the bacterial solute-binding protein 8 family.</text>
</comment>
<name>A0A6C0P3F6_9BACL</name>
<evidence type="ECO:0000256" key="3">
    <source>
        <dbReference type="ARBA" id="ARBA00022448"/>
    </source>
</evidence>
<dbReference type="InterPro" id="IPR002491">
    <property type="entry name" value="ABC_transptr_periplasmic_BD"/>
</dbReference>
<reference evidence="10 11" key="1">
    <citation type="submission" date="2020-02" db="EMBL/GenBank/DDBJ databases">
        <title>Paenibacillus sp. nov., isolated from rhizosphere soil of tomato.</title>
        <authorList>
            <person name="Weon H.-Y."/>
            <person name="Lee S.A."/>
        </authorList>
    </citation>
    <scope>NUCLEOTIDE SEQUENCE [LARGE SCALE GENOMIC DNA]</scope>
    <source>
        <strain evidence="10 11">14171R-81</strain>
    </source>
</reference>
<feature type="domain" description="Fe/B12 periplasmic-binding" evidence="9">
    <location>
        <begin position="82"/>
        <end position="345"/>
    </location>
</feature>
<dbReference type="PANTHER" id="PTHR30532">
    <property type="entry name" value="IRON III DICITRATE-BINDING PERIPLASMIC PROTEIN"/>
    <property type="match status" value="1"/>
</dbReference>